<evidence type="ECO:0000259" key="4">
    <source>
        <dbReference type="Pfam" id="PF02449"/>
    </source>
</evidence>
<dbReference type="AlphaFoldDB" id="A0A6J4VK87"/>
<gene>
    <name evidence="5" type="ORF">AVDCRST_MAG59-4182</name>
</gene>
<keyword evidence="1" id="KW-0378">Hydrolase</keyword>
<dbReference type="EMBL" id="CADCWF010000300">
    <property type="protein sequence ID" value="CAA9575953.1"/>
    <property type="molecule type" value="Genomic_DNA"/>
</dbReference>
<protein>
    <recommendedName>
        <fullName evidence="4">Glycoside hydrolase family 42 N-terminal domain-containing protein</fullName>
    </recommendedName>
</protein>
<keyword evidence="2" id="KW-0326">Glycosidase</keyword>
<dbReference type="Gene3D" id="3.20.20.80">
    <property type="entry name" value="Glycosidases"/>
    <property type="match status" value="1"/>
</dbReference>
<keyword evidence="3" id="KW-0812">Transmembrane</keyword>
<proteinExistence type="predicted"/>
<feature type="transmembrane region" description="Helical" evidence="3">
    <location>
        <begin position="523"/>
        <end position="548"/>
    </location>
</feature>
<dbReference type="PANTHER" id="PTHR12631:SF10">
    <property type="entry name" value="BETA-XYLOSIDASE-LIKE PROTEIN-RELATED"/>
    <property type="match status" value="1"/>
</dbReference>
<evidence type="ECO:0000256" key="1">
    <source>
        <dbReference type="ARBA" id="ARBA00022801"/>
    </source>
</evidence>
<evidence type="ECO:0000256" key="3">
    <source>
        <dbReference type="SAM" id="Phobius"/>
    </source>
</evidence>
<dbReference type="Gene3D" id="2.60.120.260">
    <property type="entry name" value="Galactose-binding domain-like"/>
    <property type="match status" value="1"/>
</dbReference>
<dbReference type="InterPro" id="IPR017853">
    <property type="entry name" value="GH"/>
</dbReference>
<dbReference type="GO" id="GO:0009341">
    <property type="term" value="C:beta-galactosidase complex"/>
    <property type="evidence" value="ECO:0007669"/>
    <property type="project" value="InterPro"/>
</dbReference>
<evidence type="ECO:0000256" key="2">
    <source>
        <dbReference type="ARBA" id="ARBA00023295"/>
    </source>
</evidence>
<reference evidence="5" key="1">
    <citation type="submission" date="2020-02" db="EMBL/GenBank/DDBJ databases">
        <authorList>
            <person name="Meier V. D."/>
        </authorList>
    </citation>
    <scope>NUCLEOTIDE SEQUENCE</scope>
    <source>
        <strain evidence="5">AVDCRST_MAG59</strain>
    </source>
</reference>
<feature type="domain" description="Glycoside hydrolase family 42 N-terminal" evidence="4">
    <location>
        <begin position="97"/>
        <end position="142"/>
    </location>
</feature>
<dbReference type="SUPFAM" id="SSF51445">
    <property type="entry name" value="(Trans)glycosidases"/>
    <property type="match status" value="1"/>
</dbReference>
<accession>A0A6J4VK87</accession>
<keyword evidence="3" id="KW-1133">Transmembrane helix</keyword>
<dbReference type="Pfam" id="PF02449">
    <property type="entry name" value="Glyco_hydro_42"/>
    <property type="match status" value="1"/>
</dbReference>
<dbReference type="GO" id="GO:0004565">
    <property type="term" value="F:beta-galactosidase activity"/>
    <property type="evidence" value="ECO:0007669"/>
    <property type="project" value="InterPro"/>
</dbReference>
<dbReference type="InterPro" id="IPR013529">
    <property type="entry name" value="Glyco_hydro_42_N"/>
</dbReference>
<dbReference type="InterPro" id="IPR051923">
    <property type="entry name" value="Glycosyl_Hydrolase_39"/>
</dbReference>
<sequence length="578" mass="60687">MPRLPSNGPPPWLLVLAAWAGRLDRSADGVRVARALLAAAAGVALALGGALADTSLHRGVETGAEEPIVRHATSRDLAANVDLTRFTPEQVPLVATALQANGIRYVRQSFAWAEIEPAPGQFAWERYDQIVAELSRRGIAVVAVLHHSPAWARQEAAAAAFDAPAADPATWERFVGTVAARYGSTVPFVQLWDLPNRADRWGGAAPDAAAYVGLLALGSNAARAANPTVTVVLAEFDPAPTPGETAADLAFLDGVYAGGGAPFFDAIAARVSGGDRTPYDRRVDHTAASLSRAVLFREAAVAAGDFGKPVWATHYGWRAASPGSAAPGPDPATAAAYAVAGIERARAEWPWMGPLFAWGLTPGPSLGGEVAPDEALLGADGLPTALLSALGGFAAEGGTDTAPTGFLPVTTRQFGYEGNWDLQHLGAETYRTTAESGARLSVRFEGTGARARLRFSRQAGAVSASLDGRPLALDLEAFQAADVDIPLGSGLPNTIHQLAVELVGPGQFTIGGLIVERTIPLQWPVVLLVGAGLGLLAWGLRLLFFTLAERSGRLQRRRGVDLWPELPELPAWRPSRRT</sequence>
<evidence type="ECO:0000313" key="5">
    <source>
        <dbReference type="EMBL" id="CAA9575953.1"/>
    </source>
</evidence>
<dbReference type="PANTHER" id="PTHR12631">
    <property type="entry name" value="ALPHA-L-IDURONIDASE"/>
    <property type="match status" value="1"/>
</dbReference>
<keyword evidence="3" id="KW-0472">Membrane</keyword>
<dbReference type="GO" id="GO:0005975">
    <property type="term" value="P:carbohydrate metabolic process"/>
    <property type="evidence" value="ECO:0007669"/>
    <property type="project" value="InterPro"/>
</dbReference>
<organism evidence="5">
    <name type="scientific">uncultured Thermomicrobiales bacterium</name>
    <dbReference type="NCBI Taxonomy" id="1645740"/>
    <lineage>
        <taxon>Bacteria</taxon>
        <taxon>Pseudomonadati</taxon>
        <taxon>Thermomicrobiota</taxon>
        <taxon>Thermomicrobia</taxon>
        <taxon>Thermomicrobiales</taxon>
        <taxon>environmental samples</taxon>
    </lineage>
</organism>
<name>A0A6J4VK87_9BACT</name>